<sequence>MAVNATRLERSRLRNAVSSQTQKAASSLGYCTQKQERGEEREEGKRDGRGTENGPRVVSPPGPFIIADAKRDVEAHRVGDTIHLLSNRSVWVEAATQANFFLQEPTATHTRPVLGASHAESFTSENVYTRGVYSLEASRADPELVPGVNTCTLNNREFLAIIECRAGPGRFRCAFTLLVSPHYVTSPARAASCSV</sequence>
<dbReference type="AlphaFoldDB" id="A0A195CK06"/>
<organism evidence="2 3">
    <name type="scientific">Cyphomyrmex costatus</name>
    <dbReference type="NCBI Taxonomy" id="456900"/>
    <lineage>
        <taxon>Eukaryota</taxon>
        <taxon>Metazoa</taxon>
        <taxon>Ecdysozoa</taxon>
        <taxon>Arthropoda</taxon>
        <taxon>Hexapoda</taxon>
        <taxon>Insecta</taxon>
        <taxon>Pterygota</taxon>
        <taxon>Neoptera</taxon>
        <taxon>Endopterygota</taxon>
        <taxon>Hymenoptera</taxon>
        <taxon>Apocrita</taxon>
        <taxon>Aculeata</taxon>
        <taxon>Formicoidea</taxon>
        <taxon>Formicidae</taxon>
        <taxon>Myrmicinae</taxon>
        <taxon>Cyphomyrmex</taxon>
    </lineage>
</organism>
<keyword evidence="3" id="KW-1185">Reference proteome</keyword>
<feature type="compositionally biased region" description="Polar residues" evidence="1">
    <location>
        <begin position="16"/>
        <end position="33"/>
    </location>
</feature>
<name>A0A195CK06_9HYME</name>
<gene>
    <name evidence="2" type="ORF">ALC62_08896</name>
</gene>
<feature type="region of interest" description="Disordered" evidence="1">
    <location>
        <begin position="1"/>
        <end position="63"/>
    </location>
</feature>
<reference evidence="2 3" key="1">
    <citation type="submission" date="2016-03" db="EMBL/GenBank/DDBJ databases">
        <title>Cyphomyrmex costatus WGS genome.</title>
        <authorList>
            <person name="Nygaard S."/>
            <person name="Hu H."/>
            <person name="Boomsma J."/>
            <person name="Zhang G."/>
        </authorList>
    </citation>
    <scope>NUCLEOTIDE SEQUENCE [LARGE SCALE GENOMIC DNA]</scope>
    <source>
        <strain evidence="2">MS0001</strain>
        <tissue evidence="2">Whole body</tissue>
    </source>
</reference>
<evidence type="ECO:0000313" key="2">
    <source>
        <dbReference type="EMBL" id="KYN00404.1"/>
    </source>
</evidence>
<accession>A0A195CK06</accession>
<dbReference type="EMBL" id="KQ977721">
    <property type="protein sequence ID" value="KYN00404.1"/>
    <property type="molecule type" value="Genomic_DNA"/>
</dbReference>
<protein>
    <submittedName>
        <fullName evidence="2">Uncharacterized protein</fullName>
    </submittedName>
</protein>
<proteinExistence type="predicted"/>
<feature type="compositionally biased region" description="Basic and acidic residues" evidence="1">
    <location>
        <begin position="34"/>
        <end position="50"/>
    </location>
</feature>
<evidence type="ECO:0000256" key="1">
    <source>
        <dbReference type="SAM" id="MobiDB-lite"/>
    </source>
</evidence>
<dbReference type="Proteomes" id="UP000078542">
    <property type="component" value="Unassembled WGS sequence"/>
</dbReference>
<evidence type="ECO:0000313" key="3">
    <source>
        <dbReference type="Proteomes" id="UP000078542"/>
    </source>
</evidence>